<dbReference type="OrthoDB" id="9788539at2"/>
<comment type="similarity">
    <text evidence="1 5">Belongs to the metallo-dependent hydrolases superfamily. CpsB/CapC family.</text>
</comment>
<dbReference type="RefSeq" id="WP_139601567.1">
    <property type="nucleotide sequence ID" value="NZ_VDCQ01000008.1"/>
</dbReference>
<protein>
    <recommendedName>
        <fullName evidence="5">Tyrosine-protein phosphatase</fullName>
        <ecNumber evidence="5">3.1.3.48</ecNumber>
    </recommendedName>
</protein>
<dbReference type="PANTHER" id="PTHR39181">
    <property type="entry name" value="TYROSINE-PROTEIN PHOSPHATASE YWQE"/>
    <property type="match status" value="1"/>
</dbReference>
<evidence type="ECO:0000313" key="7">
    <source>
        <dbReference type="Proteomes" id="UP000307943"/>
    </source>
</evidence>
<proteinExistence type="inferred from homology"/>
<dbReference type="Gene3D" id="3.20.20.140">
    <property type="entry name" value="Metal-dependent hydrolases"/>
    <property type="match status" value="1"/>
</dbReference>
<evidence type="ECO:0000313" key="6">
    <source>
        <dbReference type="EMBL" id="TNJ66762.1"/>
    </source>
</evidence>
<comment type="catalytic activity">
    <reaction evidence="4 5">
        <text>O-phospho-L-tyrosyl-[protein] + H2O = L-tyrosyl-[protein] + phosphate</text>
        <dbReference type="Rhea" id="RHEA:10684"/>
        <dbReference type="Rhea" id="RHEA-COMP:10136"/>
        <dbReference type="Rhea" id="RHEA-COMP:20101"/>
        <dbReference type="ChEBI" id="CHEBI:15377"/>
        <dbReference type="ChEBI" id="CHEBI:43474"/>
        <dbReference type="ChEBI" id="CHEBI:46858"/>
        <dbReference type="ChEBI" id="CHEBI:61978"/>
        <dbReference type="EC" id="3.1.3.48"/>
    </reaction>
</comment>
<dbReference type="EMBL" id="VDCQ01000008">
    <property type="protein sequence ID" value="TNJ66762.1"/>
    <property type="molecule type" value="Genomic_DNA"/>
</dbReference>
<comment type="caution">
    <text evidence="6">The sequence shown here is derived from an EMBL/GenBank/DDBJ whole genome shotgun (WGS) entry which is preliminary data.</text>
</comment>
<evidence type="ECO:0000256" key="3">
    <source>
        <dbReference type="ARBA" id="ARBA00022912"/>
    </source>
</evidence>
<dbReference type="Pfam" id="PF19567">
    <property type="entry name" value="CpsB_CapC"/>
    <property type="match status" value="1"/>
</dbReference>
<keyword evidence="3 5" id="KW-0904">Protein phosphatase</keyword>
<dbReference type="EC" id="3.1.3.48" evidence="5"/>
<gene>
    <name evidence="6" type="ORF">FE784_07700</name>
</gene>
<evidence type="ECO:0000256" key="4">
    <source>
        <dbReference type="ARBA" id="ARBA00051722"/>
    </source>
</evidence>
<keyword evidence="2 5" id="KW-0378">Hydrolase</keyword>
<organism evidence="6 7">
    <name type="scientific">Paenibacillus hemerocallicola</name>
    <dbReference type="NCBI Taxonomy" id="1172614"/>
    <lineage>
        <taxon>Bacteria</taxon>
        <taxon>Bacillati</taxon>
        <taxon>Bacillota</taxon>
        <taxon>Bacilli</taxon>
        <taxon>Bacillales</taxon>
        <taxon>Paenibacillaceae</taxon>
        <taxon>Paenibacillus</taxon>
    </lineage>
</organism>
<evidence type="ECO:0000256" key="5">
    <source>
        <dbReference type="PIRNR" id="PIRNR016557"/>
    </source>
</evidence>
<dbReference type="SUPFAM" id="SSF89550">
    <property type="entry name" value="PHP domain-like"/>
    <property type="match status" value="1"/>
</dbReference>
<dbReference type="InterPro" id="IPR016667">
    <property type="entry name" value="Caps_polysacc_synth_CpsB/CapC"/>
</dbReference>
<evidence type="ECO:0000256" key="1">
    <source>
        <dbReference type="ARBA" id="ARBA00005750"/>
    </source>
</evidence>
<keyword evidence="7" id="KW-1185">Reference proteome</keyword>
<dbReference type="GO" id="GO:0030145">
    <property type="term" value="F:manganese ion binding"/>
    <property type="evidence" value="ECO:0007669"/>
    <property type="project" value="UniProtKB-UniRule"/>
</dbReference>
<accession>A0A5C4TD11</accession>
<dbReference type="GO" id="GO:0004725">
    <property type="term" value="F:protein tyrosine phosphatase activity"/>
    <property type="evidence" value="ECO:0007669"/>
    <property type="project" value="UniProtKB-UniRule"/>
</dbReference>
<sequence>MIDIHSHILPGLDDGSRDLEESLAMAKEAVREGIDTIVATPHHANGKYWNDSTQVRSAVSLFREALEKHNIPLDVLEGQEIRVYQELLEDIQSGSSIMLAGSSYILLEFPSSRIPDTIEDVMHELRLLGITPVIAHPERNAEIAQCPDKLLRLIQLGALSQVTSHSINGLFGKSIQECAVNLCRRNLVHFVSSDAHNMSNRAFGLGAAYDAAAGLLGHEYVTYYQANAESLIRSQSIEIWEPSSSKSRKWYQFWK</sequence>
<dbReference type="InterPro" id="IPR016195">
    <property type="entry name" value="Pol/histidinol_Pase-like"/>
</dbReference>
<dbReference type="AlphaFoldDB" id="A0A5C4TD11"/>
<dbReference type="PANTHER" id="PTHR39181:SF1">
    <property type="entry name" value="TYROSINE-PROTEIN PHOSPHATASE YWQE"/>
    <property type="match status" value="1"/>
</dbReference>
<dbReference type="PIRSF" id="PIRSF016557">
    <property type="entry name" value="Caps_synth_CpsB"/>
    <property type="match status" value="1"/>
</dbReference>
<evidence type="ECO:0000256" key="2">
    <source>
        <dbReference type="ARBA" id="ARBA00022801"/>
    </source>
</evidence>
<dbReference type="Proteomes" id="UP000307943">
    <property type="component" value="Unassembled WGS sequence"/>
</dbReference>
<reference evidence="6 7" key="1">
    <citation type="submission" date="2019-05" db="EMBL/GenBank/DDBJ databases">
        <title>We sequenced the genome of Paenibacillus hemerocallicola KCTC 33185 for further insight into its adaptation and study the phylogeny of Paenibacillus.</title>
        <authorList>
            <person name="Narsing Rao M.P."/>
        </authorList>
    </citation>
    <scope>NUCLEOTIDE SEQUENCE [LARGE SCALE GENOMIC DNA]</scope>
    <source>
        <strain evidence="6 7">KCTC 33185</strain>
    </source>
</reference>
<name>A0A5C4TD11_9BACL</name>